<evidence type="ECO:0000313" key="2">
    <source>
        <dbReference type="Proteomes" id="UP000319004"/>
    </source>
</evidence>
<sequence>MLVITPDDVWKAFDSLRLAASDQSLAHGTRNLVHYEMRHLLTERCLRIPRNGFYSSKLNSFSSSSAILKLLTFWPGPQME</sequence>
<proteinExistence type="predicted"/>
<name>A0A518HLQ6_9BACT</name>
<reference evidence="1 2" key="1">
    <citation type="submission" date="2019-03" db="EMBL/GenBank/DDBJ databases">
        <title>Deep-cultivation of Planctomycetes and their phenomic and genomic characterization uncovers novel biology.</title>
        <authorList>
            <person name="Wiegand S."/>
            <person name="Jogler M."/>
            <person name="Boedeker C."/>
            <person name="Pinto D."/>
            <person name="Vollmers J."/>
            <person name="Rivas-Marin E."/>
            <person name="Kohn T."/>
            <person name="Peeters S.H."/>
            <person name="Heuer A."/>
            <person name="Rast P."/>
            <person name="Oberbeckmann S."/>
            <person name="Bunk B."/>
            <person name="Jeske O."/>
            <person name="Meyerdierks A."/>
            <person name="Storesund J.E."/>
            <person name="Kallscheuer N."/>
            <person name="Luecker S."/>
            <person name="Lage O.M."/>
            <person name="Pohl T."/>
            <person name="Merkel B.J."/>
            <person name="Hornburger P."/>
            <person name="Mueller R.-W."/>
            <person name="Bruemmer F."/>
            <person name="Labrenz M."/>
            <person name="Spormann A.M."/>
            <person name="Op den Camp H."/>
            <person name="Overmann J."/>
            <person name="Amann R."/>
            <person name="Jetten M.S.M."/>
            <person name="Mascher T."/>
            <person name="Medema M.H."/>
            <person name="Devos D.P."/>
            <person name="Kaster A.-K."/>
            <person name="Ovreas L."/>
            <person name="Rohde M."/>
            <person name="Galperin M.Y."/>
            <person name="Jogler C."/>
        </authorList>
    </citation>
    <scope>NUCLEOTIDE SEQUENCE [LARGE SCALE GENOMIC DNA]</scope>
    <source>
        <strain evidence="1 2">Enr13</strain>
    </source>
</reference>
<organism evidence="1 2">
    <name type="scientific">Stieleria neptunia</name>
    <dbReference type="NCBI Taxonomy" id="2527979"/>
    <lineage>
        <taxon>Bacteria</taxon>
        <taxon>Pseudomonadati</taxon>
        <taxon>Planctomycetota</taxon>
        <taxon>Planctomycetia</taxon>
        <taxon>Pirellulales</taxon>
        <taxon>Pirellulaceae</taxon>
        <taxon>Stieleria</taxon>
    </lineage>
</organism>
<keyword evidence="2" id="KW-1185">Reference proteome</keyword>
<accession>A0A518HLQ6</accession>
<protein>
    <submittedName>
        <fullName evidence="1">Uncharacterized protein</fullName>
    </submittedName>
</protein>
<dbReference type="EMBL" id="CP037423">
    <property type="protein sequence ID" value="QDV41767.1"/>
    <property type="molecule type" value="Genomic_DNA"/>
</dbReference>
<evidence type="ECO:0000313" key="1">
    <source>
        <dbReference type="EMBL" id="QDV41767.1"/>
    </source>
</evidence>
<dbReference type="AlphaFoldDB" id="A0A518HLQ6"/>
<dbReference type="KEGG" id="snep:Enr13x_16100"/>
<dbReference type="Proteomes" id="UP000319004">
    <property type="component" value="Chromosome"/>
</dbReference>
<gene>
    <name evidence="1" type="ORF">Enr13x_16100</name>
</gene>